<keyword evidence="2" id="KW-1185">Reference proteome</keyword>
<organism evidence="1 2">
    <name type="scientific">Photobacterium atrarenae</name>
    <dbReference type="NCBI Taxonomy" id="865757"/>
    <lineage>
        <taxon>Bacteria</taxon>
        <taxon>Pseudomonadati</taxon>
        <taxon>Pseudomonadota</taxon>
        <taxon>Gammaproteobacteria</taxon>
        <taxon>Vibrionales</taxon>
        <taxon>Vibrionaceae</taxon>
        <taxon>Photobacterium</taxon>
    </lineage>
</organism>
<evidence type="ECO:0000313" key="1">
    <source>
        <dbReference type="EMBL" id="UTV29385.1"/>
    </source>
</evidence>
<dbReference type="Proteomes" id="UP001057998">
    <property type="component" value="Chromosome 2"/>
</dbReference>
<sequence length="189" mass="21468">MNVYQLKELPKEYQGLQLGPSELFAAIGKQHMMTIHKQRSQNTSLLPIWANVSASFSDVLGKNSTLPDVSLWASTYLVLRDNAYNILKPALEKEGEFLPISIEGEHAFIFNCLSFAVEDESLCVKKYLDGIEDGLETLYFDEDDIKDRLLFKSRLQGCQTLYATETFKTLCEEHGLHGLHFEPDLLSVF</sequence>
<proteinExistence type="predicted"/>
<dbReference type="EMBL" id="CP101509">
    <property type="protein sequence ID" value="UTV29385.1"/>
    <property type="molecule type" value="Genomic_DNA"/>
</dbReference>
<gene>
    <name evidence="1" type="ORF">NNL38_20380</name>
</gene>
<evidence type="ECO:0000313" key="2">
    <source>
        <dbReference type="Proteomes" id="UP001057998"/>
    </source>
</evidence>
<reference evidence="1" key="1">
    <citation type="submission" date="2022-07" db="EMBL/GenBank/DDBJ databases">
        <title>Genome sequencing of Photobacterium atrarenae GJH2-4.</title>
        <authorList>
            <person name="Park S.-J."/>
        </authorList>
    </citation>
    <scope>NUCLEOTIDE SEQUENCE</scope>
    <source>
        <strain evidence="1">GJH2-4</strain>
    </source>
</reference>
<accession>A0ABY5GJU5</accession>
<protein>
    <submittedName>
        <fullName evidence="1">Uncharacterized protein</fullName>
    </submittedName>
</protein>
<dbReference type="RefSeq" id="WP_255390703.1">
    <property type="nucleotide sequence ID" value="NZ_CP101509.1"/>
</dbReference>
<name>A0ABY5GJU5_9GAMM</name>